<evidence type="ECO:0000256" key="4">
    <source>
        <dbReference type="ARBA" id="ARBA00022803"/>
    </source>
</evidence>
<dbReference type="OrthoDB" id="2423701at2759"/>
<evidence type="ECO:0000256" key="3">
    <source>
        <dbReference type="ARBA" id="ARBA00022737"/>
    </source>
</evidence>
<dbReference type="Gene3D" id="1.10.260.100">
    <property type="match status" value="2"/>
</dbReference>
<dbReference type="RefSeq" id="XP_009544155.1">
    <property type="nucleotide sequence ID" value="XM_009545860.1"/>
</dbReference>
<dbReference type="PROSITE" id="PS50005">
    <property type="entry name" value="TPR"/>
    <property type="match status" value="5"/>
</dbReference>
<dbReference type="InterPro" id="IPR019734">
    <property type="entry name" value="TPR_rpt"/>
</dbReference>
<organism evidence="9 10">
    <name type="scientific">Heterobasidion irregulare (strain TC 32-1)</name>
    <dbReference type="NCBI Taxonomy" id="747525"/>
    <lineage>
        <taxon>Eukaryota</taxon>
        <taxon>Fungi</taxon>
        <taxon>Dikarya</taxon>
        <taxon>Basidiomycota</taxon>
        <taxon>Agaricomycotina</taxon>
        <taxon>Agaricomycetes</taxon>
        <taxon>Russulales</taxon>
        <taxon>Bondarzewiaceae</taxon>
        <taxon>Heterobasidion</taxon>
        <taxon>Heterobasidion annosum species complex</taxon>
    </lineage>
</organism>
<feature type="domain" description="STI1" evidence="8">
    <location>
        <begin position="138"/>
        <end position="177"/>
    </location>
</feature>
<reference evidence="9 10" key="1">
    <citation type="journal article" date="2012" name="New Phytol.">
        <title>Insight into trade-off between wood decay and parasitism from the genome of a fungal forest pathogen.</title>
        <authorList>
            <person name="Olson A."/>
            <person name="Aerts A."/>
            <person name="Asiegbu F."/>
            <person name="Belbahri L."/>
            <person name="Bouzid O."/>
            <person name="Broberg A."/>
            <person name="Canback B."/>
            <person name="Coutinho P.M."/>
            <person name="Cullen D."/>
            <person name="Dalman K."/>
            <person name="Deflorio G."/>
            <person name="van Diepen L.T."/>
            <person name="Dunand C."/>
            <person name="Duplessis S."/>
            <person name="Durling M."/>
            <person name="Gonthier P."/>
            <person name="Grimwood J."/>
            <person name="Fossdal C.G."/>
            <person name="Hansson D."/>
            <person name="Henrissat B."/>
            <person name="Hietala A."/>
            <person name="Himmelstrand K."/>
            <person name="Hoffmeister D."/>
            <person name="Hogberg N."/>
            <person name="James T.Y."/>
            <person name="Karlsson M."/>
            <person name="Kohler A."/>
            <person name="Kues U."/>
            <person name="Lee Y.H."/>
            <person name="Lin Y.C."/>
            <person name="Lind M."/>
            <person name="Lindquist E."/>
            <person name="Lombard V."/>
            <person name="Lucas S."/>
            <person name="Lunden K."/>
            <person name="Morin E."/>
            <person name="Murat C."/>
            <person name="Park J."/>
            <person name="Raffaello T."/>
            <person name="Rouze P."/>
            <person name="Salamov A."/>
            <person name="Schmutz J."/>
            <person name="Solheim H."/>
            <person name="Stahlberg J."/>
            <person name="Velez H."/>
            <person name="de Vries R.P."/>
            <person name="Wiebenga A."/>
            <person name="Woodward S."/>
            <person name="Yakovlev I."/>
            <person name="Garbelotto M."/>
            <person name="Martin F."/>
            <person name="Grigoriev I.V."/>
            <person name="Stenlid J."/>
        </authorList>
    </citation>
    <scope>NUCLEOTIDE SEQUENCE [LARGE SCALE GENOMIC DNA]</scope>
    <source>
        <strain evidence="9 10">TC 32-1</strain>
    </source>
</reference>
<dbReference type="InterPro" id="IPR006636">
    <property type="entry name" value="STI1_HS-bd"/>
</dbReference>
<dbReference type="EMBL" id="KI925456">
    <property type="protein sequence ID" value="ETW84490.1"/>
    <property type="molecule type" value="Genomic_DNA"/>
</dbReference>
<feature type="repeat" description="TPR" evidence="6">
    <location>
        <begin position="4"/>
        <end position="37"/>
    </location>
</feature>
<dbReference type="PANTHER" id="PTHR22904:SF523">
    <property type="entry name" value="STRESS-INDUCED-PHOSPHOPROTEIN 1"/>
    <property type="match status" value="1"/>
</dbReference>
<feature type="repeat" description="TPR" evidence="6">
    <location>
        <begin position="433"/>
        <end position="466"/>
    </location>
</feature>
<dbReference type="PROSITE" id="PS50293">
    <property type="entry name" value="TPR_REGION"/>
    <property type="match status" value="1"/>
</dbReference>
<keyword evidence="4 6" id="KW-0802">TPR repeat</keyword>
<evidence type="ECO:0000256" key="7">
    <source>
        <dbReference type="SAM" id="MobiDB-lite"/>
    </source>
</evidence>
<evidence type="ECO:0000256" key="1">
    <source>
        <dbReference type="ARBA" id="ARBA00004496"/>
    </source>
</evidence>
<dbReference type="KEGG" id="hir:HETIRDRAFT_473128"/>
<feature type="domain" description="STI1" evidence="8">
    <location>
        <begin position="536"/>
        <end position="575"/>
    </location>
</feature>
<dbReference type="FunFam" id="1.25.40.10:FF:000010">
    <property type="entry name" value="Stress-induced phosphoprotein 1"/>
    <property type="match status" value="1"/>
</dbReference>
<dbReference type="AlphaFoldDB" id="W4KGQ1"/>
<dbReference type="FunFam" id="1.10.260.100:FF:000002">
    <property type="entry name" value="Stress-induced-phosphoprotein 1 (Hsp70/Hsp90-organizing)"/>
    <property type="match status" value="1"/>
</dbReference>
<dbReference type="STRING" id="747525.W4KGQ1"/>
<protein>
    <recommendedName>
        <fullName evidence="8">STI1 domain-containing protein</fullName>
    </recommendedName>
</protein>
<dbReference type="InterPro" id="IPR013105">
    <property type="entry name" value="TPR_2"/>
</dbReference>
<dbReference type="SMART" id="SM00028">
    <property type="entry name" value="TPR"/>
    <property type="match status" value="9"/>
</dbReference>
<dbReference type="eggNOG" id="KOG0548">
    <property type="taxonomic scope" value="Eukaryota"/>
</dbReference>
<dbReference type="FunCoup" id="W4KGQ1">
    <property type="interactions" value="542"/>
</dbReference>
<dbReference type="HOGENOM" id="CLU_000134_46_5_1"/>
<dbReference type="GeneID" id="20677493"/>
<dbReference type="Pfam" id="PF17830">
    <property type="entry name" value="STI1-HOP_DP"/>
    <property type="match status" value="2"/>
</dbReference>
<dbReference type="GO" id="GO:0042030">
    <property type="term" value="F:ATPase inhibitor activity"/>
    <property type="evidence" value="ECO:0007669"/>
    <property type="project" value="UniProtKB-ARBA"/>
</dbReference>
<accession>W4KGQ1</accession>
<proteinExistence type="predicted"/>
<evidence type="ECO:0000259" key="8">
    <source>
        <dbReference type="SMART" id="SM00727"/>
    </source>
</evidence>
<evidence type="ECO:0000313" key="10">
    <source>
        <dbReference type="Proteomes" id="UP000030671"/>
    </source>
</evidence>
<feature type="repeat" description="TPR" evidence="6">
    <location>
        <begin position="339"/>
        <end position="372"/>
    </location>
</feature>
<dbReference type="Pfam" id="PF13424">
    <property type="entry name" value="TPR_12"/>
    <property type="match status" value="1"/>
</dbReference>
<dbReference type="Pfam" id="PF07719">
    <property type="entry name" value="TPR_2"/>
    <property type="match status" value="1"/>
</dbReference>
<keyword evidence="2" id="KW-0963">Cytoplasm</keyword>
<dbReference type="GO" id="GO:0005737">
    <property type="term" value="C:cytoplasm"/>
    <property type="evidence" value="ECO:0007669"/>
    <property type="project" value="UniProtKB-SubCell"/>
</dbReference>
<feature type="repeat" description="TPR" evidence="6">
    <location>
        <begin position="298"/>
        <end position="331"/>
    </location>
</feature>
<dbReference type="Gene3D" id="1.25.40.10">
    <property type="entry name" value="Tetratricopeptide repeat domain"/>
    <property type="match status" value="3"/>
</dbReference>
<keyword evidence="10" id="KW-1185">Reference proteome</keyword>
<dbReference type="FunFam" id="1.10.260.100:FF:000004">
    <property type="entry name" value="Putative stress-induced-phosphoprotein 1"/>
    <property type="match status" value="1"/>
</dbReference>
<feature type="compositionally biased region" description="Low complexity" evidence="7">
    <location>
        <begin position="221"/>
        <end position="242"/>
    </location>
</feature>
<dbReference type="SUPFAM" id="SSF48452">
    <property type="entry name" value="TPR-like"/>
    <property type="match status" value="2"/>
</dbReference>
<dbReference type="Proteomes" id="UP000030671">
    <property type="component" value="Unassembled WGS sequence"/>
</dbReference>
<dbReference type="InterPro" id="IPR041243">
    <property type="entry name" value="STI1/HOP_DP"/>
</dbReference>
<evidence type="ECO:0000313" key="9">
    <source>
        <dbReference type="EMBL" id="ETW84490.1"/>
    </source>
</evidence>
<dbReference type="FunFam" id="1.25.40.10:FF:000027">
    <property type="entry name" value="stress-induced-phosphoprotein 1 isoform X1"/>
    <property type="match status" value="1"/>
</dbReference>
<evidence type="ECO:0000256" key="6">
    <source>
        <dbReference type="PROSITE-ProRule" id="PRU00339"/>
    </source>
</evidence>
<dbReference type="SMART" id="SM00727">
    <property type="entry name" value="STI1"/>
    <property type="match status" value="2"/>
</dbReference>
<sequence>MSSADALKAEGNKAFAAKNYDSAIDLFSKAIELDPTNHVLWSNRSAAKAGKKQYEGALEDAEQCVRVNPTWSKGLARKGAALHGLRRYPDAIEAYEAGLKLEDSPALRKGLEEVKAAQASDEQGDGAEALGLGKMFSDPNLIGKLASNPRTQKHLADPSFMQKIQLIQQNPQLANSFLQSDPRMIDVLGALMGLDMQGFSRPEGSDDLPQGFSSTSPPPAAASSTSKPAPSQPTPSTSSAAPDVEMKDPEPAEEDEDAKAKKEAEQQKQLGGAAYKKRDLEAAEQHFSKAWEVWPKDITYLTNLGAVYFERGDYDKAIETCEKAVEEGRSLRADYKLVAKAYGRIGTSYSKKGDLATAIKFYEKSLTEHRTPDILDKLRAAQRSKAETDRLAYIDPAKSEEAREEGNKLFKAGDFVGAVKCYSESIKRAPTDPRGYNNRALAYTKLAAFPEALKDVDEAIKVDPKFVKAYIRKSSVLFGMRDYTKALEVIQEATEHDDEAKHTTEIQQQMIKCQNAIMQQRAGETDEEALQRAMRDPEIAGIMNDPVMQSILQQAQGNPGALQDHMKNPTVREKIMKLVNAGIIKTR</sequence>
<dbReference type="FunFam" id="1.25.40.10:FF:000020">
    <property type="entry name" value="Stress-induced phosphoprotein 1"/>
    <property type="match status" value="1"/>
</dbReference>
<feature type="region of interest" description="Disordered" evidence="7">
    <location>
        <begin position="198"/>
        <end position="274"/>
    </location>
</feature>
<keyword evidence="3" id="KW-0677">Repeat</keyword>
<dbReference type="Pfam" id="PF13432">
    <property type="entry name" value="TPR_16"/>
    <property type="match status" value="1"/>
</dbReference>
<dbReference type="GO" id="GO:0051879">
    <property type="term" value="F:Hsp90 protein binding"/>
    <property type="evidence" value="ECO:0007669"/>
    <property type="project" value="TreeGrafter"/>
</dbReference>
<dbReference type="InParanoid" id="W4KGQ1"/>
<comment type="subunit">
    <text evidence="5">Part of a larger complex that includes HSP70, HSP90, and immunophilins.</text>
</comment>
<feature type="repeat" description="TPR" evidence="6">
    <location>
        <begin position="264"/>
        <end position="297"/>
    </location>
</feature>
<evidence type="ECO:0000256" key="2">
    <source>
        <dbReference type="ARBA" id="ARBA00022490"/>
    </source>
</evidence>
<evidence type="ECO:0000256" key="5">
    <source>
        <dbReference type="ARBA" id="ARBA00064323"/>
    </source>
</evidence>
<name>W4KGQ1_HETIT</name>
<gene>
    <name evidence="9" type="ORF">HETIRDRAFT_473128</name>
</gene>
<dbReference type="InterPro" id="IPR011990">
    <property type="entry name" value="TPR-like_helical_dom_sf"/>
</dbReference>
<dbReference type="PANTHER" id="PTHR22904">
    <property type="entry name" value="TPR REPEAT CONTAINING PROTEIN"/>
    <property type="match status" value="1"/>
</dbReference>
<comment type="subcellular location">
    <subcellularLocation>
        <location evidence="1">Cytoplasm</location>
    </subcellularLocation>
</comment>